<feature type="non-terminal residue" evidence="4">
    <location>
        <position position="1"/>
    </location>
</feature>
<dbReference type="AlphaFoldDB" id="A0A0F9ECV7"/>
<evidence type="ECO:0000313" key="4">
    <source>
        <dbReference type="EMBL" id="KKL21848.1"/>
    </source>
</evidence>
<proteinExistence type="predicted"/>
<dbReference type="Pfam" id="PF00326">
    <property type="entry name" value="Peptidase_S9"/>
    <property type="match status" value="1"/>
</dbReference>
<feature type="domain" description="Peptidase S9 prolyl oligopeptidase catalytic" evidence="3">
    <location>
        <begin position="341"/>
        <end position="412"/>
    </location>
</feature>
<dbReference type="Gene3D" id="2.120.10.30">
    <property type="entry name" value="TolB, C-terminal domain"/>
    <property type="match status" value="1"/>
</dbReference>
<keyword evidence="1" id="KW-0378">Hydrolase</keyword>
<gene>
    <name evidence="4" type="ORF">LCGC14_2441340</name>
</gene>
<dbReference type="SUPFAM" id="SSF53474">
    <property type="entry name" value="alpha/beta-Hydrolases"/>
    <property type="match status" value="1"/>
</dbReference>
<dbReference type="Gene3D" id="3.40.50.1820">
    <property type="entry name" value="alpha/beta hydrolase"/>
    <property type="match status" value="1"/>
</dbReference>
<evidence type="ECO:0000256" key="2">
    <source>
        <dbReference type="SAM" id="MobiDB-lite"/>
    </source>
</evidence>
<feature type="compositionally biased region" description="Basic and acidic residues" evidence="2">
    <location>
        <begin position="167"/>
        <end position="176"/>
    </location>
</feature>
<feature type="region of interest" description="Disordered" evidence="2">
    <location>
        <begin position="154"/>
        <end position="176"/>
    </location>
</feature>
<organism evidence="4">
    <name type="scientific">marine sediment metagenome</name>
    <dbReference type="NCBI Taxonomy" id="412755"/>
    <lineage>
        <taxon>unclassified sequences</taxon>
        <taxon>metagenomes</taxon>
        <taxon>ecological metagenomes</taxon>
    </lineage>
</organism>
<comment type="caution">
    <text evidence="4">The sequence shown here is derived from an EMBL/GenBank/DDBJ whole genome shotgun (WGS) entry which is preliminary data.</text>
</comment>
<sequence length="479" mass="51867">PDGRKIAFTAKDKESSDEKELKEKCFAQEVYEEKLENNHVWVSDLPKADAWDDAEETKPLCFDVGGHASGVRWSPRGKQLAVAVAPTPLIDDHYMKRKIHVIGAGDGSPLGVIENPGKLSQIGYSPDGKYLAMISGVDIHDPREGRLMVVSVPGNAVPGNAGPSGDGPDKGKPRDLMPDYQAHVNSFAFKDDQTLLWVAGEGTAATVGEVTLDGEKNLLIDATDQKLTSPVLYGLTLSENGRTAALIGNTSTHPSEVFLLSKDGHAARRLTDSNPQLDEMQFADQEVVRFKARDGVELEGVLVYPLHYQKGRRYPLILCVHGGPESHVSNGWVTYYSRPGQVAAARGFAVFYPNYRGSTGRGVEFSKLGQADAAGKEFDDLVDAVDHLAEIGLVDRDKVGITGGSYGGYASGKDCADNYGHACETDCHNKWWGKGSVDKGRTVWRDGRGVHPNWIIPNAGDPIAGSLRWMDTVVQVSKA</sequence>
<reference evidence="4" key="1">
    <citation type="journal article" date="2015" name="Nature">
        <title>Complex archaea that bridge the gap between prokaryotes and eukaryotes.</title>
        <authorList>
            <person name="Spang A."/>
            <person name="Saw J.H."/>
            <person name="Jorgensen S.L."/>
            <person name="Zaremba-Niedzwiedzka K."/>
            <person name="Martijn J."/>
            <person name="Lind A.E."/>
            <person name="van Eijk R."/>
            <person name="Schleper C."/>
            <person name="Guy L."/>
            <person name="Ettema T.J."/>
        </authorList>
    </citation>
    <scope>NUCLEOTIDE SEQUENCE</scope>
</reference>
<dbReference type="GO" id="GO:0006508">
    <property type="term" value="P:proteolysis"/>
    <property type="evidence" value="ECO:0007669"/>
    <property type="project" value="InterPro"/>
</dbReference>
<evidence type="ECO:0000259" key="3">
    <source>
        <dbReference type="Pfam" id="PF00326"/>
    </source>
</evidence>
<dbReference type="InterPro" id="IPR011042">
    <property type="entry name" value="6-blade_b-propeller_TolB-like"/>
</dbReference>
<dbReference type="PANTHER" id="PTHR42776:SF4">
    <property type="entry name" value="ACYLAMINO-ACID-RELEASING ENZYME"/>
    <property type="match status" value="1"/>
</dbReference>
<dbReference type="GO" id="GO:0004252">
    <property type="term" value="F:serine-type endopeptidase activity"/>
    <property type="evidence" value="ECO:0007669"/>
    <property type="project" value="TreeGrafter"/>
</dbReference>
<dbReference type="InterPro" id="IPR001375">
    <property type="entry name" value="Peptidase_S9_cat"/>
</dbReference>
<dbReference type="PANTHER" id="PTHR42776">
    <property type="entry name" value="SERINE PEPTIDASE S9 FAMILY MEMBER"/>
    <property type="match status" value="1"/>
</dbReference>
<dbReference type="SUPFAM" id="SSF82171">
    <property type="entry name" value="DPP6 N-terminal domain-like"/>
    <property type="match status" value="1"/>
</dbReference>
<name>A0A0F9ECV7_9ZZZZ</name>
<accession>A0A0F9ECV7</accession>
<evidence type="ECO:0000256" key="1">
    <source>
        <dbReference type="ARBA" id="ARBA00022801"/>
    </source>
</evidence>
<dbReference type="EMBL" id="LAZR01037577">
    <property type="protein sequence ID" value="KKL21848.1"/>
    <property type="molecule type" value="Genomic_DNA"/>
</dbReference>
<protein>
    <recommendedName>
        <fullName evidence="3">Peptidase S9 prolyl oligopeptidase catalytic domain-containing protein</fullName>
    </recommendedName>
</protein>
<dbReference type="InterPro" id="IPR029058">
    <property type="entry name" value="AB_hydrolase_fold"/>
</dbReference>